<keyword evidence="22" id="KW-1185">Reference proteome</keyword>
<keyword evidence="11 18" id="KW-0413">Isomerase</keyword>
<evidence type="ECO:0000256" key="1">
    <source>
        <dbReference type="ARBA" id="ARBA00000013"/>
    </source>
</evidence>
<protein>
    <recommendedName>
        <fullName evidence="17">ADP-dependent (S)-NAD(P)H-hydrate dehydratase</fullName>
        <ecNumber evidence="17">4.2.1.136</ecNumber>
    </recommendedName>
    <alternativeName>
        <fullName evidence="17">ADP-dependent NAD(P)HX dehydratase</fullName>
    </alternativeName>
</protein>
<evidence type="ECO:0000259" key="19">
    <source>
        <dbReference type="PROSITE" id="PS51383"/>
    </source>
</evidence>
<feature type="binding site" evidence="17">
    <location>
        <position position="430"/>
    </location>
    <ligand>
        <name>(6S)-NADPHX</name>
        <dbReference type="ChEBI" id="CHEBI:64076"/>
    </ligand>
</feature>
<dbReference type="GO" id="GO:0110051">
    <property type="term" value="P:metabolite repair"/>
    <property type="evidence" value="ECO:0007669"/>
    <property type="project" value="TreeGrafter"/>
</dbReference>
<feature type="binding site" evidence="17">
    <location>
        <begin position="401"/>
        <end position="405"/>
    </location>
    <ligand>
        <name>AMP</name>
        <dbReference type="ChEBI" id="CHEBI:456215"/>
    </ligand>
</feature>
<dbReference type="Pfam" id="PF03853">
    <property type="entry name" value="YjeF_N"/>
    <property type="match status" value="1"/>
</dbReference>
<feature type="binding site" evidence="17">
    <location>
        <position position="316"/>
    </location>
    <ligand>
        <name>(6S)-NADPHX</name>
        <dbReference type="ChEBI" id="CHEBI:64076"/>
    </ligand>
</feature>
<keyword evidence="9 18" id="KW-0630">Potassium</keyword>
<comment type="catalytic activity">
    <reaction evidence="2 18">
        <text>(6R)-NADPHX = (6S)-NADPHX</text>
        <dbReference type="Rhea" id="RHEA:32227"/>
        <dbReference type="ChEBI" id="CHEBI:64076"/>
        <dbReference type="ChEBI" id="CHEBI:64077"/>
        <dbReference type="EC" id="5.1.99.6"/>
    </reaction>
</comment>
<organism evidence="21 22">
    <name type="scientific">Massilimicrobiota timonensis</name>
    <dbReference type="NCBI Taxonomy" id="1776392"/>
    <lineage>
        <taxon>Bacteria</taxon>
        <taxon>Bacillati</taxon>
        <taxon>Bacillota</taxon>
        <taxon>Erysipelotrichia</taxon>
        <taxon>Erysipelotrichales</taxon>
        <taxon>Erysipelotrichaceae</taxon>
        <taxon>Massilimicrobiota</taxon>
    </lineage>
</organism>
<keyword evidence="13" id="KW-0511">Multifunctional enzyme</keyword>
<evidence type="ECO:0000256" key="7">
    <source>
        <dbReference type="ARBA" id="ARBA00022840"/>
    </source>
</evidence>
<comment type="function">
    <text evidence="14 18">Bifunctional enzyme that catalyzes the epimerization of the S- and R-forms of NAD(P)HX and the dehydration of the S-form of NAD(P)HX at the expense of ADP, which is converted to AMP. This allows the repair of both epimers of NAD(P)HX, a damaged form of NAD(P)H that is a result of enzymatic or heat-dependent hydration.</text>
</comment>
<name>A0A1Y4T223_9FIRM</name>
<dbReference type="InterPro" id="IPR004443">
    <property type="entry name" value="YjeF_N_dom"/>
</dbReference>
<keyword evidence="8 17" id="KW-0521">NADP</keyword>
<gene>
    <name evidence="17" type="primary">nnrD</name>
    <name evidence="21" type="ORF">B5E75_04240</name>
</gene>
<dbReference type="SUPFAM" id="SSF64153">
    <property type="entry name" value="YjeF N-terminal domain-like"/>
    <property type="match status" value="1"/>
</dbReference>
<evidence type="ECO:0000259" key="20">
    <source>
        <dbReference type="PROSITE" id="PS51385"/>
    </source>
</evidence>
<dbReference type="GO" id="GO:0046872">
    <property type="term" value="F:metal ion binding"/>
    <property type="evidence" value="ECO:0007669"/>
    <property type="project" value="UniProtKB-UniRule"/>
</dbReference>
<feature type="domain" description="YjeF C-terminal" evidence="19">
    <location>
        <begin position="221"/>
        <end position="487"/>
    </location>
</feature>
<dbReference type="InterPro" id="IPR029056">
    <property type="entry name" value="Ribokinase-like"/>
</dbReference>
<dbReference type="NCBIfam" id="TIGR00197">
    <property type="entry name" value="yjeF_nterm"/>
    <property type="match status" value="1"/>
</dbReference>
<evidence type="ECO:0000256" key="16">
    <source>
        <dbReference type="ARBA" id="ARBA00049209"/>
    </source>
</evidence>
<dbReference type="PROSITE" id="PS51383">
    <property type="entry name" value="YJEF_C_3"/>
    <property type="match status" value="1"/>
</dbReference>
<dbReference type="PROSITE" id="PS01050">
    <property type="entry name" value="YJEF_C_2"/>
    <property type="match status" value="1"/>
</dbReference>
<comment type="caution">
    <text evidence="21">The sequence shown here is derived from an EMBL/GenBank/DDBJ whole genome shotgun (WGS) entry which is preliminary data.</text>
</comment>
<evidence type="ECO:0000256" key="4">
    <source>
        <dbReference type="ARBA" id="ARBA00009524"/>
    </source>
</evidence>
<dbReference type="Gene3D" id="3.40.50.10260">
    <property type="entry name" value="YjeF N-terminal domain"/>
    <property type="match status" value="1"/>
</dbReference>
<evidence type="ECO:0000256" key="17">
    <source>
        <dbReference type="HAMAP-Rule" id="MF_01965"/>
    </source>
</evidence>
<evidence type="ECO:0000256" key="15">
    <source>
        <dbReference type="ARBA" id="ARBA00048238"/>
    </source>
</evidence>
<comment type="cofactor">
    <cofactor evidence="18">
        <name>K(+)</name>
        <dbReference type="ChEBI" id="CHEBI:29103"/>
    </cofactor>
    <text evidence="18">Binds 1 potassium ion per subunit.</text>
</comment>
<evidence type="ECO:0000256" key="2">
    <source>
        <dbReference type="ARBA" id="ARBA00000909"/>
    </source>
</evidence>
<evidence type="ECO:0000256" key="9">
    <source>
        <dbReference type="ARBA" id="ARBA00022958"/>
    </source>
</evidence>
<dbReference type="PIRSF" id="PIRSF017184">
    <property type="entry name" value="Nnr"/>
    <property type="match status" value="1"/>
</dbReference>
<feature type="binding site" evidence="17">
    <location>
        <position position="256"/>
    </location>
    <ligand>
        <name>(6S)-NADPHX</name>
        <dbReference type="ChEBI" id="CHEBI:64076"/>
    </ligand>
</feature>
<comment type="similarity">
    <text evidence="17">Belongs to the NnrD/CARKD family.</text>
</comment>
<evidence type="ECO:0000313" key="21">
    <source>
        <dbReference type="EMBL" id="OUQ35242.1"/>
    </source>
</evidence>
<feature type="domain" description="YjeF N-terminal" evidence="20">
    <location>
        <begin position="9"/>
        <end position="213"/>
    </location>
</feature>
<comment type="catalytic activity">
    <reaction evidence="1 18">
        <text>(6R)-NADHX = (6S)-NADHX</text>
        <dbReference type="Rhea" id="RHEA:32215"/>
        <dbReference type="ChEBI" id="CHEBI:64074"/>
        <dbReference type="ChEBI" id="CHEBI:64075"/>
        <dbReference type="EC" id="5.1.99.6"/>
    </reaction>
</comment>
<comment type="function">
    <text evidence="17">Catalyzes the dehydration of the S-form of NAD(P)HX at the expense of ADP, which is converted to AMP. Together with NAD(P)HX epimerase, which catalyzes the epimerization of the S- and R-forms, the enzyme allows the repair of both epimers of NAD(P)HX, a damaged form of NAD(P)H that is a result of enzymatic or heat-dependent hydration.</text>
</comment>
<comment type="catalytic activity">
    <reaction evidence="15 17 18">
        <text>(6S)-NADHX + ADP = AMP + phosphate + NADH + H(+)</text>
        <dbReference type="Rhea" id="RHEA:32223"/>
        <dbReference type="ChEBI" id="CHEBI:15378"/>
        <dbReference type="ChEBI" id="CHEBI:43474"/>
        <dbReference type="ChEBI" id="CHEBI:57945"/>
        <dbReference type="ChEBI" id="CHEBI:64074"/>
        <dbReference type="ChEBI" id="CHEBI:456215"/>
        <dbReference type="ChEBI" id="CHEBI:456216"/>
        <dbReference type="EC" id="4.2.1.136"/>
    </reaction>
</comment>
<evidence type="ECO:0000256" key="13">
    <source>
        <dbReference type="ARBA" id="ARBA00023268"/>
    </source>
</evidence>
<evidence type="ECO:0000256" key="5">
    <source>
        <dbReference type="ARBA" id="ARBA00022723"/>
    </source>
</evidence>
<dbReference type="PANTHER" id="PTHR12592">
    <property type="entry name" value="ATP-DEPENDENT (S)-NAD(P)H-HYDRATE DEHYDRATASE FAMILY MEMBER"/>
    <property type="match status" value="1"/>
</dbReference>
<evidence type="ECO:0000256" key="18">
    <source>
        <dbReference type="PIRNR" id="PIRNR017184"/>
    </source>
</evidence>
<accession>A0A1Y4T223</accession>
<evidence type="ECO:0000256" key="8">
    <source>
        <dbReference type="ARBA" id="ARBA00022857"/>
    </source>
</evidence>
<dbReference type="AlphaFoldDB" id="A0A1Y4T223"/>
<dbReference type="GO" id="GO:0005524">
    <property type="term" value="F:ATP binding"/>
    <property type="evidence" value="ECO:0007669"/>
    <property type="project" value="UniProtKB-UniRule"/>
</dbReference>
<dbReference type="InterPro" id="IPR017953">
    <property type="entry name" value="Carbohydrate_kinase_pred_CS"/>
</dbReference>
<feature type="binding site" evidence="17">
    <location>
        <position position="367"/>
    </location>
    <ligand>
        <name>(6S)-NADPHX</name>
        <dbReference type="ChEBI" id="CHEBI:64076"/>
    </ligand>
</feature>
<dbReference type="OrthoDB" id="9806925at2"/>
<dbReference type="InterPro" id="IPR036652">
    <property type="entry name" value="YjeF_N_dom_sf"/>
</dbReference>
<dbReference type="EMBL" id="NFLJ01000009">
    <property type="protein sequence ID" value="OUQ35242.1"/>
    <property type="molecule type" value="Genomic_DNA"/>
</dbReference>
<dbReference type="InterPro" id="IPR030677">
    <property type="entry name" value="Nnr"/>
</dbReference>
<dbReference type="Gene3D" id="3.40.1190.20">
    <property type="match status" value="1"/>
</dbReference>
<keyword evidence="6 17" id="KW-0547">Nucleotide-binding</keyword>
<comment type="catalytic activity">
    <reaction evidence="16 17 18">
        <text>(6S)-NADPHX + ADP = AMP + phosphate + NADPH + H(+)</text>
        <dbReference type="Rhea" id="RHEA:32235"/>
        <dbReference type="ChEBI" id="CHEBI:15378"/>
        <dbReference type="ChEBI" id="CHEBI:43474"/>
        <dbReference type="ChEBI" id="CHEBI:57783"/>
        <dbReference type="ChEBI" id="CHEBI:64076"/>
        <dbReference type="ChEBI" id="CHEBI:456215"/>
        <dbReference type="ChEBI" id="CHEBI:456216"/>
        <dbReference type="EC" id="4.2.1.136"/>
    </reaction>
</comment>
<keyword evidence="5 18" id="KW-0479">Metal-binding</keyword>
<keyword evidence="12 17" id="KW-0456">Lyase</keyword>
<dbReference type="RefSeq" id="WP_087357548.1">
    <property type="nucleotide sequence ID" value="NZ_NFLJ01000009.1"/>
</dbReference>
<evidence type="ECO:0000256" key="3">
    <source>
        <dbReference type="ARBA" id="ARBA00006001"/>
    </source>
</evidence>
<dbReference type="GO" id="GO:0046496">
    <property type="term" value="P:nicotinamide nucleotide metabolic process"/>
    <property type="evidence" value="ECO:0007669"/>
    <property type="project" value="UniProtKB-UniRule"/>
</dbReference>
<comment type="cofactor">
    <cofactor evidence="17">
        <name>Mg(2+)</name>
        <dbReference type="ChEBI" id="CHEBI:18420"/>
    </cofactor>
</comment>
<feature type="binding site" evidence="17">
    <location>
        <position position="429"/>
    </location>
    <ligand>
        <name>AMP</name>
        <dbReference type="ChEBI" id="CHEBI:456215"/>
    </ligand>
</feature>
<keyword evidence="10 17" id="KW-0520">NAD</keyword>
<sequence length="500" mass="55057">MYIGSQALMKRYDACLLEQGYTIEELVDKASDCLYKHMSGHSFAIVCGPGNNGADGLSLAIKLFQQKKEVHVFIFDNGEHLSQANLYYLQQCYDLSIPVSLFQQDNLDALIQCMDSCETIVDAIFGFGLNSCPRGIYQSVIEEINQLYDHEVIAVDIPTGLQCNTGKPYQSVVYATKTITLSAIKNGFLNPDSRFFTGEVIVEMLDARDVGEAAGLYQMGNAKMIIPLLKERVFDGYKGTYGYTCLITGCQEYKGAALLSAKSCVYSGSGITTVMSDESVINALTQFCPEATAVLRPPVLQKDDFVKYDALLIGCGLGQSLDSYRYVIDLLEKTHQPLVIDGDALTILSAHVDLLKNQKRDIILTPHLGEFQRLCPFQDDDDMLEIAQNFAKTYHVTLVLKGPYTIVTNGYESYRVMAGHKAMATGGMGDVLAGIITSFLGQGYQAIQAALLGVFIHGYTGEQLAKKAYTVLPSRLIEHLPEVMDEMIKSNPKVTLEKSV</sequence>
<dbReference type="PROSITE" id="PS51385">
    <property type="entry name" value="YJEF_N"/>
    <property type="match status" value="1"/>
</dbReference>
<dbReference type="SUPFAM" id="SSF53613">
    <property type="entry name" value="Ribokinase-like"/>
    <property type="match status" value="1"/>
</dbReference>
<evidence type="ECO:0000256" key="11">
    <source>
        <dbReference type="ARBA" id="ARBA00023235"/>
    </source>
</evidence>
<evidence type="ECO:0000256" key="10">
    <source>
        <dbReference type="ARBA" id="ARBA00023027"/>
    </source>
</evidence>
<dbReference type="CDD" id="cd01171">
    <property type="entry name" value="YXKO-related"/>
    <property type="match status" value="1"/>
</dbReference>
<dbReference type="PANTHER" id="PTHR12592:SF0">
    <property type="entry name" value="ATP-DEPENDENT (S)-NAD(P)H-HYDRATE DEHYDRATASE"/>
    <property type="match status" value="1"/>
</dbReference>
<dbReference type="GO" id="GO:0052855">
    <property type="term" value="F:ADP-dependent NAD(P)H-hydrate dehydratase activity"/>
    <property type="evidence" value="ECO:0007669"/>
    <property type="project" value="UniProtKB-UniRule"/>
</dbReference>
<comment type="subunit">
    <text evidence="17">Homotetramer.</text>
</comment>
<dbReference type="Pfam" id="PF01256">
    <property type="entry name" value="Carb_kinase"/>
    <property type="match status" value="1"/>
</dbReference>
<dbReference type="GO" id="GO:0052856">
    <property type="term" value="F:NAD(P)HX epimerase activity"/>
    <property type="evidence" value="ECO:0007669"/>
    <property type="project" value="UniProtKB-EC"/>
</dbReference>
<dbReference type="HAMAP" id="MF_01965">
    <property type="entry name" value="NADHX_dehydratase"/>
    <property type="match status" value="1"/>
</dbReference>
<dbReference type="NCBIfam" id="TIGR00196">
    <property type="entry name" value="yjeF_cterm"/>
    <property type="match status" value="1"/>
</dbReference>
<evidence type="ECO:0000256" key="14">
    <source>
        <dbReference type="ARBA" id="ARBA00025153"/>
    </source>
</evidence>
<comment type="similarity">
    <text evidence="3 18">In the N-terminal section; belongs to the NnrE/AIBP family.</text>
</comment>
<comment type="similarity">
    <text evidence="4 18">In the C-terminal section; belongs to the NnrD/CARKD family.</text>
</comment>
<evidence type="ECO:0000313" key="22">
    <source>
        <dbReference type="Proteomes" id="UP000195305"/>
    </source>
</evidence>
<dbReference type="InterPro" id="IPR000631">
    <property type="entry name" value="CARKD"/>
</dbReference>
<dbReference type="EC" id="4.2.1.136" evidence="17"/>
<evidence type="ECO:0000256" key="6">
    <source>
        <dbReference type="ARBA" id="ARBA00022741"/>
    </source>
</evidence>
<reference evidence="21 22" key="1">
    <citation type="journal article" date="2018" name="BMC Genomics">
        <title>Whole genome sequencing and function prediction of 133 gut anaerobes isolated from chicken caecum in pure cultures.</title>
        <authorList>
            <person name="Medvecky M."/>
            <person name="Cejkova D."/>
            <person name="Polansky O."/>
            <person name="Karasova D."/>
            <person name="Kubasova T."/>
            <person name="Cizek A."/>
            <person name="Rychlik I."/>
        </authorList>
    </citation>
    <scope>NUCLEOTIDE SEQUENCE [LARGE SCALE GENOMIC DNA]</scope>
    <source>
        <strain evidence="21 22">An13</strain>
    </source>
</reference>
<proteinExistence type="inferred from homology"/>
<keyword evidence="7 17" id="KW-0067">ATP-binding</keyword>
<evidence type="ECO:0000256" key="12">
    <source>
        <dbReference type="ARBA" id="ARBA00023239"/>
    </source>
</evidence>
<dbReference type="Proteomes" id="UP000195305">
    <property type="component" value="Unassembled WGS sequence"/>
</dbReference>